<dbReference type="InterPro" id="IPR050668">
    <property type="entry name" value="Cytochrome_b5"/>
</dbReference>
<dbReference type="PROSITE" id="PS50255">
    <property type="entry name" value="CYTOCHROME_B5_2"/>
    <property type="match status" value="1"/>
</dbReference>
<evidence type="ECO:0000313" key="15">
    <source>
        <dbReference type="EMBL" id="CAK7265784.1"/>
    </source>
</evidence>
<evidence type="ECO:0000259" key="14">
    <source>
        <dbReference type="PROSITE" id="PS50255"/>
    </source>
</evidence>
<dbReference type="PROSITE" id="PS00191">
    <property type="entry name" value="CYTOCHROME_B5_1"/>
    <property type="match status" value="1"/>
</dbReference>
<keyword evidence="2" id="KW-0813">Transport</keyword>
<protein>
    <recommendedName>
        <fullName evidence="14">Cytochrome b5 heme-binding domain-containing protein</fullName>
    </recommendedName>
</protein>
<dbReference type="SMART" id="SM01117">
    <property type="entry name" value="Cyt-b5"/>
    <property type="match status" value="1"/>
</dbReference>
<dbReference type="Pfam" id="PF00173">
    <property type="entry name" value="Cyt-b5"/>
    <property type="match status" value="1"/>
</dbReference>
<evidence type="ECO:0000256" key="4">
    <source>
        <dbReference type="ARBA" id="ARBA00022692"/>
    </source>
</evidence>
<dbReference type="PANTHER" id="PTHR19359:SF150">
    <property type="entry name" value="CYTOCHROME B5"/>
    <property type="match status" value="1"/>
</dbReference>
<keyword evidence="3 13" id="KW-0349">Heme</keyword>
<dbReference type="InterPro" id="IPR036400">
    <property type="entry name" value="Cyt_B5-like_heme/steroid_sf"/>
</dbReference>
<evidence type="ECO:0000256" key="10">
    <source>
        <dbReference type="ARBA" id="ARBA00023136"/>
    </source>
</evidence>
<evidence type="ECO:0000256" key="6">
    <source>
        <dbReference type="ARBA" id="ARBA00022824"/>
    </source>
</evidence>
<evidence type="ECO:0000256" key="13">
    <source>
        <dbReference type="RuleBase" id="RU362121"/>
    </source>
</evidence>
<evidence type="ECO:0000256" key="9">
    <source>
        <dbReference type="ARBA" id="ARBA00023004"/>
    </source>
</evidence>
<comment type="similarity">
    <text evidence="12 13">Belongs to the cytochrome b5 family.</text>
</comment>
<keyword evidence="9 13" id="KW-0408">Iron</keyword>
<dbReference type="PANTHER" id="PTHR19359">
    <property type="entry name" value="CYTOCHROME B5"/>
    <property type="match status" value="1"/>
</dbReference>
<proteinExistence type="inferred from homology"/>
<dbReference type="PRINTS" id="PR00363">
    <property type="entry name" value="CYTOCHROMEB5"/>
</dbReference>
<keyword evidence="5 13" id="KW-0479">Metal-binding</keyword>
<keyword evidence="10 13" id="KW-0472">Membrane</keyword>
<evidence type="ECO:0000313" key="16">
    <source>
        <dbReference type="Proteomes" id="UP001642501"/>
    </source>
</evidence>
<accession>A0ABP0DDB1</accession>
<evidence type="ECO:0000256" key="7">
    <source>
        <dbReference type="ARBA" id="ARBA00022848"/>
    </source>
</evidence>
<gene>
    <name evidence="15" type="ORF">SEPCBS57363_001761</name>
</gene>
<evidence type="ECO:0000256" key="8">
    <source>
        <dbReference type="ARBA" id="ARBA00022982"/>
    </source>
</evidence>
<dbReference type="EMBL" id="CAWUOM010000019">
    <property type="protein sequence ID" value="CAK7265784.1"/>
    <property type="molecule type" value="Genomic_DNA"/>
</dbReference>
<keyword evidence="4 13" id="KW-0812">Transmembrane</keyword>
<keyword evidence="16" id="KW-1185">Reference proteome</keyword>
<organism evidence="15 16">
    <name type="scientific">Sporothrix epigloea</name>
    <dbReference type="NCBI Taxonomy" id="1892477"/>
    <lineage>
        <taxon>Eukaryota</taxon>
        <taxon>Fungi</taxon>
        <taxon>Dikarya</taxon>
        <taxon>Ascomycota</taxon>
        <taxon>Pezizomycotina</taxon>
        <taxon>Sordariomycetes</taxon>
        <taxon>Sordariomycetidae</taxon>
        <taxon>Ophiostomatales</taxon>
        <taxon>Ophiostomataceae</taxon>
        <taxon>Sporothrix</taxon>
    </lineage>
</organism>
<evidence type="ECO:0000256" key="3">
    <source>
        <dbReference type="ARBA" id="ARBA00022617"/>
    </source>
</evidence>
<dbReference type="InterPro" id="IPR018506">
    <property type="entry name" value="Cyt_B5_heme-BS"/>
</dbReference>
<reference evidence="15 16" key="1">
    <citation type="submission" date="2024-01" db="EMBL/GenBank/DDBJ databases">
        <authorList>
            <person name="Allen C."/>
            <person name="Tagirdzhanova G."/>
        </authorList>
    </citation>
    <scope>NUCLEOTIDE SEQUENCE [LARGE SCALE GENOMIC DNA]</scope>
    <source>
        <strain evidence="15 16">CBS 573.63</strain>
    </source>
</reference>
<evidence type="ECO:0000256" key="12">
    <source>
        <dbReference type="ARBA" id="ARBA00038168"/>
    </source>
</evidence>
<keyword evidence="6" id="KW-0256">Endoplasmic reticulum</keyword>
<sequence length="138" mass="14936">MDAVKEYTYQDVAEHNTNSDLFMVIHDKVYDVTKFIDEHPGGEEVLLDVGGQDATEAFEDVGHSDEARETMEQMFAGNLKRQAGDPSPTAQSGAVAPKAQTDAAGFGIGLYAFVAIGGAIAYLGFQYLQRQQQQQSSA</sequence>
<keyword evidence="8" id="KW-0249">Electron transport</keyword>
<comment type="subcellular location">
    <subcellularLocation>
        <location evidence="1">Endoplasmic reticulum membrane</location>
        <topology evidence="1">Single-pass membrane protein</topology>
        <orientation evidence="1">Cytoplasmic side</orientation>
    </subcellularLocation>
    <subcellularLocation>
        <location evidence="11">Microsome membrane</location>
        <topology evidence="11">Single-pass membrane protein</topology>
        <orientation evidence="11">Cytoplasmic side</orientation>
    </subcellularLocation>
</comment>
<dbReference type="Gene3D" id="3.10.120.10">
    <property type="entry name" value="Cytochrome b5-like heme/steroid binding domain"/>
    <property type="match status" value="1"/>
</dbReference>
<dbReference type="InterPro" id="IPR001199">
    <property type="entry name" value="Cyt_B5-like_heme/steroid-bd"/>
</dbReference>
<feature type="transmembrane region" description="Helical" evidence="13">
    <location>
        <begin position="103"/>
        <end position="125"/>
    </location>
</feature>
<dbReference type="Proteomes" id="UP001642501">
    <property type="component" value="Unassembled WGS sequence"/>
</dbReference>
<evidence type="ECO:0000256" key="11">
    <source>
        <dbReference type="ARBA" id="ARBA00037877"/>
    </source>
</evidence>
<dbReference type="SUPFAM" id="SSF55856">
    <property type="entry name" value="Cytochrome b5-like heme/steroid binding domain"/>
    <property type="match status" value="1"/>
</dbReference>
<keyword evidence="7" id="KW-0492">Microsome</keyword>
<evidence type="ECO:0000256" key="1">
    <source>
        <dbReference type="ARBA" id="ARBA00004131"/>
    </source>
</evidence>
<name>A0ABP0DDB1_9PEZI</name>
<feature type="domain" description="Cytochrome b5 heme-binding" evidence="14">
    <location>
        <begin position="4"/>
        <end position="80"/>
    </location>
</feature>
<keyword evidence="13" id="KW-1133">Transmembrane helix</keyword>
<evidence type="ECO:0000256" key="5">
    <source>
        <dbReference type="ARBA" id="ARBA00022723"/>
    </source>
</evidence>
<comment type="caution">
    <text evidence="15">The sequence shown here is derived from an EMBL/GenBank/DDBJ whole genome shotgun (WGS) entry which is preliminary data.</text>
</comment>
<evidence type="ECO:0000256" key="2">
    <source>
        <dbReference type="ARBA" id="ARBA00022448"/>
    </source>
</evidence>